<dbReference type="EMBL" id="BCWF01000015">
    <property type="protein sequence ID" value="GAT22501.1"/>
    <property type="molecule type" value="Genomic_DNA"/>
</dbReference>
<gene>
    <name evidence="1" type="ORF">RIB2604_01505350</name>
</gene>
<accession>A0A146FAF9</accession>
<sequence>MERSSKAPDAVEAIRTPMPASGWPILRQSGDALDVLPATSGQSAVICPAFRLAL</sequence>
<reference evidence="1 2" key="1">
    <citation type="journal article" date="2016" name="DNA Res.">
        <title>Genome sequence of Aspergillus luchuensis NBRC 4314.</title>
        <authorList>
            <person name="Yamada O."/>
            <person name="Machida M."/>
            <person name="Hosoyama A."/>
            <person name="Goto M."/>
            <person name="Takahashi T."/>
            <person name="Futagami T."/>
            <person name="Yamagata Y."/>
            <person name="Takeuchi M."/>
            <person name="Kobayashi T."/>
            <person name="Koike H."/>
            <person name="Abe K."/>
            <person name="Asai K."/>
            <person name="Arita M."/>
            <person name="Fujita N."/>
            <person name="Fukuda K."/>
            <person name="Higa K."/>
            <person name="Horikawa H."/>
            <person name="Ishikawa T."/>
            <person name="Jinno K."/>
            <person name="Kato Y."/>
            <person name="Kirimura K."/>
            <person name="Mizutani O."/>
            <person name="Nakasone K."/>
            <person name="Sano M."/>
            <person name="Shiraishi Y."/>
            <person name="Tsukahara M."/>
            <person name="Gomi K."/>
        </authorList>
    </citation>
    <scope>NUCLEOTIDE SEQUENCE [LARGE SCALE GENOMIC DNA]</scope>
    <source>
        <strain evidence="1 2">RIB 2604</strain>
    </source>
</reference>
<protein>
    <submittedName>
        <fullName evidence="1">Uncharacterized protein</fullName>
    </submittedName>
</protein>
<dbReference type="Proteomes" id="UP000075230">
    <property type="component" value="Unassembled WGS sequence"/>
</dbReference>
<proteinExistence type="predicted"/>
<reference evidence="2" key="2">
    <citation type="submission" date="2016-02" db="EMBL/GenBank/DDBJ databases">
        <title>Genome sequencing of Aspergillus luchuensis NBRC 4314.</title>
        <authorList>
            <person name="Yamada O."/>
        </authorList>
    </citation>
    <scope>NUCLEOTIDE SEQUENCE [LARGE SCALE GENOMIC DNA]</scope>
    <source>
        <strain evidence="2">RIB 2604</strain>
    </source>
</reference>
<evidence type="ECO:0000313" key="2">
    <source>
        <dbReference type="Proteomes" id="UP000075230"/>
    </source>
</evidence>
<organism evidence="1 2">
    <name type="scientific">Aspergillus kawachii</name>
    <name type="common">White koji mold</name>
    <name type="synonym">Aspergillus awamori var. kawachi</name>
    <dbReference type="NCBI Taxonomy" id="1069201"/>
    <lineage>
        <taxon>Eukaryota</taxon>
        <taxon>Fungi</taxon>
        <taxon>Dikarya</taxon>
        <taxon>Ascomycota</taxon>
        <taxon>Pezizomycotina</taxon>
        <taxon>Eurotiomycetes</taxon>
        <taxon>Eurotiomycetidae</taxon>
        <taxon>Eurotiales</taxon>
        <taxon>Aspergillaceae</taxon>
        <taxon>Aspergillus</taxon>
        <taxon>Aspergillus subgen. Circumdati</taxon>
    </lineage>
</organism>
<dbReference type="AlphaFoldDB" id="A0A146FAF9"/>
<evidence type="ECO:0000313" key="1">
    <source>
        <dbReference type="EMBL" id="GAT22501.1"/>
    </source>
</evidence>
<name>A0A146FAF9_ASPKA</name>
<comment type="caution">
    <text evidence="1">The sequence shown here is derived from an EMBL/GenBank/DDBJ whole genome shotgun (WGS) entry which is preliminary data.</text>
</comment>